<dbReference type="Proteomes" id="UP000013111">
    <property type="component" value="Unassembled WGS sequence"/>
</dbReference>
<dbReference type="EMBL" id="CAPB01000008">
    <property type="protein sequence ID" value="CCO92879.1"/>
    <property type="molecule type" value="Genomic_DNA"/>
</dbReference>
<name>A0A831ESH9_ERWAM</name>
<dbReference type="Gene3D" id="3.40.50.150">
    <property type="entry name" value="Vaccinia Virus protein VP39"/>
    <property type="match status" value="1"/>
</dbReference>
<sequence>MLSTLSWLKNKASYLQEFIADPRNTGTVAPSSRALCETMTDAVDWQHCLRVAELGAGEGVLTRHLLARMRADARLLTFETNPRFYPGLNAMQDRDARLQVVPESAENLAGQFDAIFSCLPLLTLPHALRHRILQRAADRLHTNGVFVQFQYTAMCEKLLSTYFAWNRTRVLANLPPAWVYRGHSLTQLSRVNPAR</sequence>
<dbReference type="AlphaFoldDB" id="A0A831ESH9"/>
<keyword evidence="1" id="KW-0808">Transferase</keyword>
<dbReference type="CDD" id="cd02440">
    <property type="entry name" value="AdoMet_MTases"/>
    <property type="match status" value="1"/>
</dbReference>
<protein>
    <submittedName>
        <fullName evidence="1">Putative methyltransferase</fullName>
        <ecNumber evidence="1">2.1.1.-</ecNumber>
    </submittedName>
</protein>
<reference evidence="1 2" key="1">
    <citation type="submission" date="2012-11" db="EMBL/GenBank/DDBJ databases">
        <authorList>
            <person name="Linke B."/>
        </authorList>
    </citation>
    <scope>NUCLEOTIDE SEQUENCE [LARGE SCALE GENOMIC DNA]</scope>
    <source>
        <strain evidence="2">CFBP 1232</strain>
    </source>
</reference>
<organism evidence="1 2">
    <name type="scientific">Erwinia amylovora NBRC 12687 = CFBP 1232</name>
    <dbReference type="NCBI Taxonomy" id="1219359"/>
    <lineage>
        <taxon>Bacteria</taxon>
        <taxon>Pseudomonadati</taxon>
        <taxon>Pseudomonadota</taxon>
        <taxon>Gammaproteobacteria</taxon>
        <taxon>Enterobacterales</taxon>
        <taxon>Erwiniaceae</taxon>
        <taxon>Erwinia</taxon>
    </lineage>
</organism>
<dbReference type="RefSeq" id="WP_004156140.1">
    <property type="nucleotide sequence ID" value="NZ_BAYW01000006.1"/>
</dbReference>
<evidence type="ECO:0000313" key="2">
    <source>
        <dbReference type="Proteomes" id="UP000013111"/>
    </source>
</evidence>
<accession>A0A831ESH9</accession>
<dbReference type="SUPFAM" id="SSF53335">
    <property type="entry name" value="S-adenosyl-L-methionine-dependent methyltransferases"/>
    <property type="match status" value="1"/>
</dbReference>
<dbReference type="GO" id="GO:0032259">
    <property type="term" value="P:methylation"/>
    <property type="evidence" value="ECO:0007669"/>
    <property type="project" value="UniProtKB-KW"/>
</dbReference>
<dbReference type="InterPro" id="IPR029063">
    <property type="entry name" value="SAM-dependent_MTases_sf"/>
</dbReference>
<gene>
    <name evidence="1" type="ORF">BN437_0925</name>
</gene>
<keyword evidence="1" id="KW-0489">Methyltransferase</keyword>
<dbReference type="GO" id="GO:0008168">
    <property type="term" value="F:methyltransferase activity"/>
    <property type="evidence" value="ECO:0007669"/>
    <property type="project" value="UniProtKB-KW"/>
</dbReference>
<dbReference type="GeneID" id="97605219"/>
<comment type="caution">
    <text evidence="1">The sequence shown here is derived from an EMBL/GenBank/DDBJ whole genome shotgun (WGS) entry which is preliminary data.</text>
</comment>
<dbReference type="EC" id="2.1.1.-" evidence="1"/>
<evidence type="ECO:0000313" key="1">
    <source>
        <dbReference type="EMBL" id="CCO92879.1"/>
    </source>
</evidence>
<reference evidence="1 2" key="2">
    <citation type="submission" date="2013-04" db="EMBL/GenBank/DDBJ databases">
        <title>Comparative genomics of 12 strains of Erwinia amylovora identifies a pan-genome with a large conserved core and provides insights into host specificity.</title>
        <authorList>
            <person name="Mann R.A."/>
            <person name="Smits T.H.M."/>
            <person name="Buehlmann A."/>
            <person name="Blom J."/>
            <person name="Goesmann A."/>
            <person name="Frey J.E."/>
            <person name="Plummer K.M."/>
            <person name="Beer S.V."/>
            <person name="Luck J."/>
            <person name="Duffy B."/>
            <person name="Rodoni B."/>
        </authorList>
    </citation>
    <scope>NUCLEOTIDE SEQUENCE [LARGE SCALE GENOMIC DNA]</scope>
    <source>
        <strain evidence="2">CFBP 1232</strain>
    </source>
</reference>
<proteinExistence type="predicted"/>